<organism evidence="6 7">
    <name type="scientific">Peribacillus psychrosaccharolyticus</name>
    <name type="common">Bacillus psychrosaccharolyticus</name>
    <dbReference type="NCBI Taxonomy" id="1407"/>
    <lineage>
        <taxon>Bacteria</taxon>
        <taxon>Bacillati</taxon>
        <taxon>Bacillota</taxon>
        <taxon>Bacilli</taxon>
        <taxon>Bacillales</taxon>
        <taxon>Bacillaceae</taxon>
        <taxon>Peribacillus</taxon>
    </lineage>
</organism>
<dbReference type="InterPro" id="IPR036584">
    <property type="entry name" value="FliS_sf"/>
</dbReference>
<keyword evidence="6" id="KW-0969">Cilium</keyword>
<evidence type="ECO:0000256" key="3">
    <source>
        <dbReference type="ARBA" id="ARBA00022490"/>
    </source>
</evidence>
<dbReference type="Proteomes" id="UP000595254">
    <property type="component" value="Chromosome"/>
</dbReference>
<gene>
    <name evidence="6" type="primary">fliS</name>
    <name evidence="6" type="ORF">I6J18_16150</name>
</gene>
<protein>
    <submittedName>
        <fullName evidence="6">Flagellar export chaperone FliS</fullName>
    </submittedName>
</protein>
<dbReference type="RefSeq" id="WP_040376444.1">
    <property type="nucleotide sequence ID" value="NZ_CP068053.1"/>
</dbReference>
<reference evidence="6 7" key="1">
    <citation type="submission" date="2021-01" db="EMBL/GenBank/DDBJ databases">
        <title>FDA dAtabase for Regulatory Grade micrObial Sequences (FDA-ARGOS): Supporting development and validation of Infectious Disease Dx tests.</title>
        <authorList>
            <person name="Nelson B."/>
            <person name="Plummer A."/>
            <person name="Tallon L."/>
            <person name="Sadzewicz L."/>
            <person name="Zhao X."/>
            <person name="Boylan J."/>
            <person name="Ott S."/>
            <person name="Bowen H."/>
            <person name="Vavikolanu K."/>
            <person name="Mehta A."/>
            <person name="Aluvathingal J."/>
            <person name="Nadendla S."/>
            <person name="Myers T."/>
            <person name="Yan Y."/>
            <person name="Sichtig H."/>
        </authorList>
    </citation>
    <scope>NUCLEOTIDE SEQUENCE [LARGE SCALE GENOMIC DNA]</scope>
    <source>
        <strain evidence="6 7">FDAARGOS_1161</strain>
    </source>
</reference>
<dbReference type="CDD" id="cd16098">
    <property type="entry name" value="FliS"/>
    <property type="match status" value="1"/>
</dbReference>
<evidence type="ECO:0000256" key="1">
    <source>
        <dbReference type="ARBA" id="ARBA00004514"/>
    </source>
</evidence>
<evidence type="ECO:0000313" key="7">
    <source>
        <dbReference type="Proteomes" id="UP000595254"/>
    </source>
</evidence>
<comment type="similarity">
    <text evidence="2">Belongs to the FliS family.</text>
</comment>
<dbReference type="Pfam" id="PF02561">
    <property type="entry name" value="FliS"/>
    <property type="match status" value="1"/>
</dbReference>
<keyword evidence="4" id="KW-1005">Bacterial flagellum biogenesis</keyword>
<dbReference type="Gene3D" id="1.20.120.340">
    <property type="entry name" value="Flagellar protein FliS"/>
    <property type="match status" value="1"/>
</dbReference>
<dbReference type="KEGG" id="ppsr:I6J18_16150"/>
<evidence type="ECO:0000256" key="2">
    <source>
        <dbReference type="ARBA" id="ARBA00008787"/>
    </source>
</evidence>
<accession>A0A974NJN4</accession>
<dbReference type="GO" id="GO:0005829">
    <property type="term" value="C:cytosol"/>
    <property type="evidence" value="ECO:0007669"/>
    <property type="project" value="UniProtKB-SubCell"/>
</dbReference>
<evidence type="ECO:0000256" key="4">
    <source>
        <dbReference type="ARBA" id="ARBA00022795"/>
    </source>
</evidence>
<name>A0A974NJN4_PERPY</name>
<proteinExistence type="inferred from homology"/>
<dbReference type="PANTHER" id="PTHR34773">
    <property type="entry name" value="FLAGELLAR SECRETION CHAPERONE FLIS"/>
    <property type="match status" value="1"/>
</dbReference>
<dbReference type="PANTHER" id="PTHR34773:SF1">
    <property type="entry name" value="FLAGELLAR SECRETION CHAPERONE FLIS"/>
    <property type="match status" value="1"/>
</dbReference>
<dbReference type="EMBL" id="CP068053">
    <property type="protein sequence ID" value="QQS99165.1"/>
    <property type="molecule type" value="Genomic_DNA"/>
</dbReference>
<keyword evidence="5" id="KW-0143">Chaperone</keyword>
<dbReference type="SUPFAM" id="SSF101116">
    <property type="entry name" value="Flagellar export chaperone FliS"/>
    <property type="match status" value="1"/>
</dbReference>
<keyword evidence="3" id="KW-0963">Cytoplasm</keyword>
<keyword evidence="6" id="KW-0966">Cell projection</keyword>
<keyword evidence="6" id="KW-0282">Flagellum</keyword>
<dbReference type="NCBIfam" id="TIGR00208">
    <property type="entry name" value="fliS"/>
    <property type="match status" value="1"/>
</dbReference>
<keyword evidence="7" id="KW-1185">Reference proteome</keyword>
<dbReference type="AlphaFoldDB" id="A0A974NJN4"/>
<evidence type="ECO:0000313" key="6">
    <source>
        <dbReference type="EMBL" id="QQS99165.1"/>
    </source>
</evidence>
<evidence type="ECO:0000256" key="5">
    <source>
        <dbReference type="ARBA" id="ARBA00023186"/>
    </source>
</evidence>
<sequence>MELLTNEVIYKKTPQELTAFLYEGLIVNLEAARDLIAENKLFEANQKLQKSNDIVERLGIGLKYEAGPIAEQLDSLYNYMANQIILANRKKDTSLIENVLKIIGPIAQAWNTAMKTNVNPAVVRKMSAYESNIMRENTNSEETEDENQP</sequence>
<comment type="subcellular location">
    <subcellularLocation>
        <location evidence="1">Cytoplasm</location>
        <location evidence="1">Cytosol</location>
    </subcellularLocation>
</comment>
<dbReference type="GO" id="GO:0044780">
    <property type="term" value="P:bacterial-type flagellum assembly"/>
    <property type="evidence" value="ECO:0007669"/>
    <property type="project" value="InterPro"/>
</dbReference>
<dbReference type="InterPro" id="IPR003713">
    <property type="entry name" value="FliS"/>
</dbReference>
<dbReference type="GO" id="GO:0071973">
    <property type="term" value="P:bacterial-type flagellum-dependent cell motility"/>
    <property type="evidence" value="ECO:0007669"/>
    <property type="project" value="TreeGrafter"/>
</dbReference>